<proteinExistence type="predicted"/>
<dbReference type="RefSeq" id="WP_085103698.1">
    <property type="nucleotide sequence ID" value="NZ_FWZU01000005.1"/>
</dbReference>
<dbReference type="EMBL" id="FWZU01000005">
    <property type="protein sequence ID" value="SMF34653.1"/>
    <property type="molecule type" value="Genomic_DNA"/>
</dbReference>
<dbReference type="InterPro" id="IPR029052">
    <property type="entry name" value="Metallo-depent_PP-like"/>
</dbReference>
<dbReference type="SUPFAM" id="SSF56300">
    <property type="entry name" value="Metallo-dependent phosphatases"/>
    <property type="match status" value="1"/>
</dbReference>
<protein>
    <submittedName>
        <fullName evidence="2">Calcineurin-like phosphoesterase</fullName>
    </submittedName>
</protein>
<dbReference type="Pfam" id="PF00149">
    <property type="entry name" value="Metallophos"/>
    <property type="match status" value="1"/>
</dbReference>
<reference evidence="3" key="1">
    <citation type="submission" date="2017-04" db="EMBL/GenBank/DDBJ databases">
        <authorList>
            <person name="Varghese N."/>
            <person name="Submissions S."/>
        </authorList>
    </citation>
    <scope>NUCLEOTIDE SEQUENCE [LARGE SCALE GENOMIC DNA]</scope>
    <source>
        <strain evidence="3">K3S</strain>
    </source>
</reference>
<feature type="domain" description="Calcineurin-like phosphoesterase" evidence="1">
    <location>
        <begin position="1"/>
        <end position="200"/>
    </location>
</feature>
<keyword evidence="3" id="KW-1185">Reference proteome</keyword>
<dbReference type="STRING" id="1519643.SAMN06295933_3022"/>
<dbReference type="InterPro" id="IPR004843">
    <property type="entry name" value="Calcineurin-like_PHP"/>
</dbReference>
<evidence type="ECO:0000313" key="2">
    <source>
        <dbReference type="EMBL" id="SMF34653.1"/>
    </source>
</evidence>
<evidence type="ECO:0000259" key="1">
    <source>
        <dbReference type="Pfam" id="PF00149"/>
    </source>
</evidence>
<dbReference type="OrthoDB" id="5380150at2"/>
<gene>
    <name evidence="2" type="ORF">SAMN06295933_3022</name>
</gene>
<dbReference type="Gene3D" id="3.60.21.10">
    <property type="match status" value="1"/>
</dbReference>
<organism evidence="2 3">
    <name type="scientific">Desulfovibrio gilichinskyi</name>
    <dbReference type="NCBI Taxonomy" id="1519643"/>
    <lineage>
        <taxon>Bacteria</taxon>
        <taxon>Pseudomonadati</taxon>
        <taxon>Thermodesulfobacteriota</taxon>
        <taxon>Desulfovibrionia</taxon>
        <taxon>Desulfovibrionales</taxon>
        <taxon>Desulfovibrionaceae</taxon>
        <taxon>Desulfovibrio</taxon>
    </lineage>
</organism>
<dbReference type="GO" id="GO:0016787">
    <property type="term" value="F:hydrolase activity"/>
    <property type="evidence" value="ECO:0007669"/>
    <property type="project" value="InterPro"/>
</dbReference>
<dbReference type="AlphaFoldDB" id="A0A1X7EJ33"/>
<dbReference type="Proteomes" id="UP000192906">
    <property type="component" value="Unassembled WGS sequence"/>
</dbReference>
<dbReference type="CDD" id="cd00838">
    <property type="entry name" value="MPP_superfamily"/>
    <property type="match status" value="1"/>
</dbReference>
<accession>A0A1X7EJ33</accession>
<sequence length="228" mass="25934">MKTIILGDIHGDFQVINHLVTTEQPDIIIQCGDFGYWPHQNGWPPADPPLKLGNTKLYWCEGNHEDHEELANITESGQLEVAPNCFYQPRGSILALPDGRNVLFFGGADSTDKESKIEGKSWFSNEIPAANDFEKLDPNQHIDIVVSHTCPSSFVLRRTPPLGYSKVPWLAKADDPTRDILDLILQKYEPAQWFFGHFHIHQVGKFQNTDWMALAVPLDDEETWWAEL</sequence>
<name>A0A1X7EJ33_9BACT</name>
<evidence type="ECO:0000313" key="3">
    <source>
        <dbReference type="Proteomes" id="UP000192906"/>
    </source>
</evidence>